<proteinExistence type="predicted"/>
<dbReference type="EMBL" id="JH413819">
    <property type="protein sequence ID" value="EHL31108.1"/>
    <property type="molecule type" value="Genomic_DNA"/>
</dbReference>
<dbReference type="InParanoid" id="G9ENT5"/>
<reference evidence="1 2" key="1">
    <citation type="journal article" date="2011" name="BMC Genomics">
        <title>Insight into cross-talk between intra-amoebal pathogens.</title>
        <authorList>
            <person name="Gimenez G."/>
            <person name="Bertelli C."/>
            <person name="Moliner C."/>
            <person name="Robert C."/>
            <person name="Raoult D."/>
            <person name="Fournier P.E."/>
            <person name="Greub G."/>
        </authorList>
    </citation>
    <scope>NUCLEOTIDE SEQUENCE [LARGE SCALE GENOMIC DNA]</scope>
    <source>
        <strain evidence="1 2">LLAP12</strain>
    </source>
</reference>
<dbReference type="RefSeq" id="WP_006870839.1">
    <property type="nucleotide sequence ID" value="NZ_JH413819.1"/>
</dbReference>
<evidence type="ECO:0000313" key="2">
    <source>
        <dbReference type="Proteomes" id="UP000002770"/>
    </source>
</evidence>
<protein>
    <submittedName>
        <fullName evidence="1">Uncharacterized protein</fullName>
    </submittedName>
</protein>
<evidence type="ECO:0000313" key="1">
    <source>
        <dbReference type="EMBL" id="EHL31108.1"/>
    </source>
</evidence>
<dbReference type="Proteomes" id="UP000002770">
    <property type="component" value="Unassembled WGS sequence"/>
</dbReference>
<dbReference type="HOGENOM" id="CLU_2155165_0_0_6"/>
<keyword evidence="2" id="KW-1185">Reference proteome</keyword>
<gene>
    <name evidence="1" type="ORF">LDG_6912</name>
</gene>
<dbReference type="AlphaFoldDB" id="G9ENT5"/>
<organism evidence="1 2">
    <name type="scientific">Legionella drancourtii LLAP12</name>
    <dbReference type="NCBI Taxonomy" id="658187"/>
    <lineage>
        <taxon>Bacteria</taxon>
        <taxon>Pseudomonadati</taxon>
        <taxon>Pseudomonadota</taxon>
        <taxon>Gammaproteobacteria</taxon>
        <taxon>Legionellales</taxon>
        <taxon>Legionellaceae</taxon>
        <taxon>Legionella</taxon>
    </lineage>
</organism>
<accession>G9ENT5</accession>
<name>G9ENT5_9GAMM</name>
<sequence length="111" mass="12852">MVINQLQDFLPQIDTLYLGYDEARDMSQAQRLALKAVFPNIKNVILLDWTLQETINPLAERMARELGHITPISLLYQCMFWAKSNLIKQKIDEANINPELKEQINAISLPR</sequence>
<dbReference type="STRING" id="658187.LDG_6912"/>